<dbReference type="PANTHER" id="PTHR30373">
    <property type="entry name" value="UPF0603 PROTEIN YGCG"/>
    <property type="match status" value="1"/>
</dbReference>
<dbReference type="PANTHER" id="PTHR30373:SF2">
    <property type="entry name" value="UPF0603 PROTEIN YGCG"/>
    <property type="match status" value="1"/>
</dbReference>
<gene>
    <name evidence="3" type="ORF">ACIKP9_07750</name>
</gene>
<proteinExistence type="predicted"/>
<sequence length="274" mass="27816">MMLWLAFASLAHADEVAVPQLTARVTDLTATLSQQEQAALETKLAQFEQEKGSQIAILLVPTTAPEVIEQYSLRVVEAWKLGRGKVDDGVLVLVAKDDRKMRIEVGYGLEGAIPDVIAKRIVSDVMAPAFRQGNFYGGIDAAVGYLTRLIAGEGLPAPPPRKGGQGEAGFGEMLPLLLFGGLIVGGVLRAIFGNFLGSAINGSLIGGAVMLFGGGLLFAAALGFVAFFITMVGSAMGGIPIGGGGFGGGRGGWGGGGFSGGGGGFGGGGASGDW</sequence>
<evidence type="ECO:0000313" key="4">
    <source>
        <dbReference type="Proteomes" id="UP001617669"/>
    </source>
</evidence>
<keyword evidence="4" id="KW-1185">Reference proteome</keyword>
<keyword evidence="1" id="KW-0472">Membrane</keyword>
<evidence type="ECO:0000256" key="1">
    <source>
        <dbReference type="SAM" id="Phobius"/>
    </source>
</evidence>
<dbReference type="Proteomes" id="UP001617669">
    <property type="component" value="Unassembled WGS sequence"/>
</dbReference>
<keyword evidence="1" id="KW-1133">Transmembrane helix</keyword>
<dbReference type="Gene3D" id="3.10.310.50">
    <property type="match status" value="1"/>
</dbReference>
<feature type="domain" description="TPM" evidence="2">
    <location>
        <begin position="25"/>
        <end position="145"/>
    </location>
</feature>
<organism evidence="3 4">
    <name type="scientific">Methylobacillus methanolivorans</name>
    <dbReference type="NCBI Taxonomy" id="1848927"/>
    <lineage>
        <taxon>Bacteria</taxon>
        <taxon>Pseudomonadati</taxon>
        <taxon>Pseudomonadota</taxon>
        <taxon>Betaproteobacteria</taxon>
        <taxon>Nitrosomonadales</taxon>
        <taxon>Methylophilaceae</taxon>
        <taxon>Methylobacillus</taxon>
    </lineage>
</organism>
<dbReference type="EMBL" id="JBIWXY010000001">
    <property type="protein sequence ID" value="MFJ5446118.1"/>
    <property type="molecule type" value="Genomic_DNA"/>
</dbReference>
<evidence type="ECO:0000313" key="3">
    <source>
        <dbReference type="EMBL" id="MFJ5446118.1"/>
    </source>
</evidence>
<protein>
    <submittedName>
        <fullName evidence="3">TPM domain-containing protein</fullName>
    </submittedName>
</protein>
<name>A0ABW8GMH6_9PROT</name>
<feature type="transmembrane region" description="Helical" evidence="1">
    <location>
        <begin position="204"/>
        <end position="229"/>
    </location>
</feature>
<accession>A0ABW8GMH6</accession>
<reference evidence="3 4" key="1">
    <citation type="submission" date="2024-11" db="EMBL/GenBank/DDBJ databases">
        <authorList>
            <person name="Kaparullina E.N."/>
            <person name="Delegan Y.A."/>
            <person name="Doronina N.V."/>
        </authorList>
    </citation>
    <scope>NUCLEOTIDE SEQUENCE [LARGE SCALE GENOMIC DNA]</scope>
    <source>
        <strain evidence="3 4">7sh_L</strain>
    </source>
</reference>
<dbReference type="Pfam" id="PF04536">
    <property type="entry name" value="TPM_phosphatase"/>
    <property type="match status" value="1"/>
</dbReference>
<feature type="transmembrane region" description="Helical" evidence="1">
    <location>
        <begin position="173"/>
        <end position="192"/>
    </location>
</feature>
<dbReference type="InterPro" id="IPR007621">
    <property type="entry name" value="TPM_dom"/>
</dbReference>
<comment type="caution">
    <text evidence="3">The sequence shown here is derived from an EMBL/GenBank/DDBJ whole genome shotgun (WGS) entry which is preliminary data.</text>
</comment>
<evidence type="ECO:0000259" key="2">
    <source>
        <dbReference type="Pfam" id="PF04536"/>
    </source>
</evidence>
<keyword evidence="1" id="KW-0812">Transmembrane</keyword>
<dbReference type="RefSeq" id="WP_400881206.1">
    <property type="nucleotide sequence ID" value="NZ_JBIWXY010000001.1"/>
</dbReference>